<dbReference type="InterPro" id="IPR052155">
    <property type="entry name" value="Biofilm_reg_signaling"/>
</dbReference>
<dbReference type="InterPro" id="IPR000160">
    <property type="entry name" value="GGDEF_dom"/>
</dbReference>
<dbReference type="GO" id="GO:0000160">
    <property type="term" value="P:phosphorelay signal transduction system"/>
    <property type="evidence" value="ECO:0007669"/>
    <property type="project" value="InterPro"/>
</dbReference>
<dbReference type="SMART" id="SM00448">
    <property type="entry name" value="REC"/>
    <property type="match status" value="1"/>
</dbReference>
<evidence type="ECO:0000313" key="7">
    <source>
        <dbReference type="EMBL" id="XCM36999.1"/>
    </source>
</evidence>
<evidence type="ECO:0000259" key="5">
    <source>
        <dbReference type="PROSITE" id="PS50883"/>
    </source>
</evidence>
<dbReference type="InterPro" id="IPR001789">
    <property type="entry name" value="Sig_transdc_resp-reg_receiver"/>
</dbReference>
<dbReference type="PROSITE" id="PS50113">
    <property type="entry name" value="PAC"/>
    <property type="match status" value="1"/>
</dbReference>
<evidence type="ECO:0000259" key="4">
    <source>
        <dbReference type="PROSITE" id="PS50113"/>
    </source>
</evidence>
<dbReference type="Gene3D" id="3.40.50.2300">
    <property type="match status" value="1"/>
</dbReference>
<dbReference type="SUPFAM" id="SSF141868">
    <property type="entry name" value="EAL domain-like"/>
    <property type="match status" value="1"/>
</dbReference>
<dbReference type="Pfam" id="PF00072">
    <property type="entry name" value="Response_reg"/>
    <property type="match status" value="1"/>
</dbReference>
<feature type="domain" description="Response regulatory" evidence="2">
    <location>
        <begin position="8"/>
        <end position="124"/>
    </location>
</feature>
<dbReference type="CDD" id="cd00130">
    <property type="entry name" value="PAS"/>
    <property type="match status" value="1"/>
</dbReference>
<dbReference type="InterPro" id="IPR029787">
    <property type="entry name" value="Nucleotide_cyclase"/>
</dbReference>
<dbReference type="InterPro" id="IPR043128">
    <property type="entry name" value="Rev_trsase/Diguanyl_cyclase"/>
</dbReference>
<proteinExistence type="predicted"/>
<dbReference type="SMART" id="SM00052">
    <property type="entry name" value="EAL"/>
    <property type="match status" value="1"/>
</dbReference>
<dbReference type="PANTHER" id="PTHR44757:SF4">
    <property type="entry name" value="DIGUANYLATE CYCLASE DGCE-RELATED"/>
    <property type="match status" value="1"/>
</dbReference>
<dbReference type="InterPro" id="IPR001610">
    <property type="entry name" value="PAC"/>
</dbReference>
<dbReference type="InterPro" id="IPR000014">
    <property type="entry name" value="PAS"/>
</dbReference>
<dbReference type="CDD" id="cd01948">
    <property type="entry name" value="EAL"/>
    <property type="match status" value="1"/>
</dbReference>
<dbReference type="PROSITE" id="PS50887">
    <property type="entry name" value="GGDEF"/>
    <property type="match status" value="1"/>
</dbReference>
<dbReference type="InterPro" id="IPR011006">
    <property type="entry name" value="CheY-like_superfamily"/>
</dbReference>
<dbReference type="RefSeq" id="WP_354635360.1">
    <property type="nucleotide sequence ID" value="NZ_CP159837.1"/>
</dbReference>
<dbReference type="Pfam" id="PF00990">
    <property type="entry name" value="GGDEF"/>
    <property type="match status" value="1"/>
</dbReference>
<dbReference type="InterPro" id="IPR001633">
    <property type="entry name" value="EAL_dom"/>
</dbReference>
<dbReference type="InterPro" id="IPR035965">
    <property type="entry name" value="PAS-like_dom_sf"/>
</dbReference>
<dbReference type="SMART" id="SM00091">
    <property type="entry name" value="PAS"/>
    <property type="match status" value="1"/>
</dbReference>
<dbReference type="AlphaFoldDB" id="A0AAU8JCS3"/>
<dbReference type="PANTHER" id="PTHR44757">
    <property type="entry name" value="DIGUANYLATE CYCLASE DGCP"/>
    <property type="match status" value="1"/>
</dbReference>
<dbReference type="SMART" id="SM00267">
    <property type="entry name" value="GGDEF"/>
    <property type="match status" value="1"/>
</dbReference>
<dbReference type="NCBIfam" id="TIGR00229">
    <property type="entry name" value="sensory_box"/>
    <property type="match status" value="1"/>
</dbReference>
<dbReference type="PROSITE" id="PS50883">
    <property type="entry name" value="EAL"/>
    <property type="match status" value="1"/>
</dbReference>
<feature type="domain" description="PAS" evidence="3">
    <location>
        <begin position="157"/>
        <end position="230"/>
    </location>
</feature>
<dbReference type="Pfam" id="PF00563">
    <property type="entry name" value="EAL"/>
    <property type="match status" value="1"/>
</dbReference>
<dbReference type="Gene3D" id="3.30.450.20">
    <property type="entry name" value="PAS domain"/>
    <property type="match status" value="1"/>
</dbReference>
<dbReference type="Gene3D" id="3.30.70.270">
    <property type="match status" value="1"/>
</dbReference>
<dbReference type="InterPro" id="IPR013767">
    <property type="entry name" value="PAS_fold"/>
</dbReference>
<dbReference type="SUPFAM" id="SSF55073">
    <property type="entry name" value="Nucleotide cyclase"/>
    <property type="match status" value="1"/>
</dbReference>
<feature type="domain" description="PAC" evidence="4">
    <location>
        <begin position="235"/>
        <end position="287"/>
    </location>
</feature>
<organism evidence="7">
    <name type="scientific">Planktothricoides raciborskii GIHE-MW2</name>
    <dbReference type="NCBI Taxonomy" id="2792601"/>
    <lineage>
        <taxon>Bacteria</taxon>
        <taxon>Bacillati</taxon>
        <taxon>Cyanobacteriota</taxon>
        <taxon>Cyanophyceae</taxon>
        <taxon>Oscillatoriophycideae</taxon>
        <taxon>Oscillatoriales</taxon>
        <taxon>Oscillatoriaceae</taxon>
        <taxon>Planktothricoides</taxon>
    </lineage>
</organism>
<protein>
    <submittedName>
        <fullName evidence="7">EAL domain-containing protein</fullName>
    </submittedName>
</protein>
<evidence type="ECO:0000259" key="3">
    <source>
        <dbReference type="PROSITE" id="PS50112"/>
    </source>
</evidence>
<dbReference type="Gene3D" id="3.20.20.450">
    <property type="entry name" value="EAL domain"/>
    <property type="match status" value="1"/>
</dbReference>
<dbReference type="SMART" id="SM00086">
    <property type="entry name" value="PAC"/>
    <property type="match status" value="1"/>
</dbReference>
<keyword evidence="1" id="KW-0597">Phosphoprotein</keyword>
<dbReference type="CDD" id="cd19920">
    <property type="entry name" value="REC_PA4781-like"/>
    <property type="match status" value="1"/>
</dbReference>
<evidence type="ECO:0000259" key="6">
    <source>
        <dbReference type="PROSITE" id="PS50887"/>
    </source>
</evidence>
<dbReference type="EMBL" id="CP159837">
    <property type="protein sequence ID" value="XCM36999.1"/>
    <property type="molecule type" value="Genomic_DNA"/>
</dbReference>
<reference evidence="7" key="1">
    <citation type="submission" date="2024-07" db="EMBL/GenBank/DDBJ databases">
        <authorList>
            <person name="Kim Y.J."/>
            <person name="Jeong J.Y."/>
        </authorList>
    </citation>
    <scope>NUCLEOTIDE SEQUENCE</scope>
    <source>
        <strain evidence="7">GIHE-MW2</strain>
    </source>
</reference>
<evidence type="ECO:0000259" key="2">
    <source>
        <dbReference type="PROSITE" id="PS50110"/>
    </source>
</evidence>
<dbReference type="CDD" id="cd01949">
    <property type="entry name" value="GGDEF"/>
    <property type="match status" value="1"/>
</dbReference>
<dbReference type="NCBIfam" id="TIGR00254">
    <property type="entry name" value="GGDEF"/>
    <property type="match status" value="1"/>
</dbReference>
<evidence type="ECO:0000256" key="1">
    <source>
        <dbReference type="PROSITE-ProRule" id="PRU00169"/>
    </source>
</evidence>
<sequence>MTSCTKGSILIVDDLPDNLRLLRDTLQGQGYKVRSCTTGAMALRGAKAAETDLILLDIKLPDYDGYEVCRQLKADEQTAQIPIIFLSALANTFDKILGFAVGGADYITKPFQIEEVLARVETHLSIQRLQKILQEKNLLLRQEIADHQRTQEALFFEKELAQVTLKSIGDAVITTDAHGFVTYLNPMAEYLTGWNEKEAQGLHLFEVFNIVNEFTKKIVENPIFEALEQVKIVNLAKNTMLIARDGREFPIDDSAAPIQDRQGNVIGAVIVFRDITESYNFTRQLSWQASHDALTGLMNRRKFEQELEEAIASAKNEQHNHILCYLDLDQFKVVNDTCGHAAGDELLRQVTQLLQQRIRSTDTLARLGGDEFAFLLHQCSLEKGIEVAESYRQKVEKFRFYWQNKTFKIGVSIGVVAIDQHTKDKNTVLSIADACCYAAKNRGRNCIQVYQDNDYELVRQRKERQWVVQINQALQENRFCLYYQKVTPIQGQNKPIYYEILLRFLSENGQLFSPAVFLPAGERYGLMPTIDRWVIQTFFSQYRHYYQQNFDRVDETHNLYALNISGSSINQPQFLDFFKEQLQQAEVPPQTICLEITETTAIANHDQAIKLINELKQLGCCFALDDFGHGMNSFDYIKHFPVDYLKIDGSFVKNLVNSEIDLAIVESFNRIGQVMNLQTIAEFVENAAILDKIGAIGVDYAQGYEISKPAPFDFGKTFVNG</sequence>
<name>A0AAU8JCS3_9CYAN</name>
<dbReference type="SUPFAM" id="SSF55785">
    <property type="entry name" value="PYP-like sensor domain (PAS domain)"/>
    <property type="match status" value="1"/>
</dbReference>
<dbReference type="SUPFAM" id="SSF52172">
    <property type="entry name" value="CheY-like"/>
    <property type="match status" value="1"/>
</dbReference>
<dbReference type="InterPro" id="IPR000700">
    <property type="entry name" value="PAS-assoc_C"/>
</dbReference>
<feature type="modified residue" description="4-aspartylphosphate" evidence="1">
    <location>
        <position position="57"/>
    </location>
</feature>
<dbReference type="PROSITE" id="PS50112">
    <property type="entry name" value="PAS"/>
    <property type="match status" value="1"/>
</dbReference>
<dbReference type="FunFam" id="3.30.70.270:FF:000001">
    <property type="entry name" value="Diguanylate cyclase domain protein"/>
    <property type="match status" value="1"/>
</dbReference>
<gene>
    <name evidence="7" type="ORF">ABWT76_005802</name>
</gene>
<dbReference type="PROSITE" id="PS50110">
    <property type="entry name" value="RESPONSE_REGULATORY"/>
    <property type="match status" value="1"/>
</dbReference>
<accession>A0AAU8JCS3</accession>
<dbReference type="GO" id="GO:0006355">
    <property type="term" value="P:regulation of DNA-templated transcription"/>
    <property type="evidence" value="ECO:0007669"/>
    <property type="project" value="InterPro"/>
</dbReference>
<dbReference type="InterPro" id="IPR035919">
    <property type="entry name" value="EAL_sf"/>
</dbReference>
<dbReference type="Pfam" id="PF00989">
    <property type="entry name" value="PAS"/>
    <property type="match status" value="1"/>
</dbReference>
<feature type="domain" description="EAL" evidence="5">
    <location>
        <begin position="463"/>
        <end position="721"/>
    </location>
</feature>
<feature type="domain" description="GGDEF" evidence="6">
    <location>
        <begin position="319"/>
        <end position="452"/>
    </location>
</feature>